<dbReference type="Proteomes" id="UP000582837">
    <property type="component" value="Unassembled WGS sequence"/>
</dbReference>
<dbReference type="RefSeq" id="WP_170033217.1">
    <property type="nucleotide sequence ID" value="NZ_JABDTL010000001.1"/>
</dbReference>
<organism evidence="3 4">
    <name type="scientific">Longimicrobium terrae</name>
    <dbReference type="NCBI Taxonomy" id="1639882"/>
    <lineage>
        <taxon>Bacteria</taxon>
        <taxon>Pseudomonadati</taxon>
        <taxon>Gemmatimonadota</taxon>
        <taxon>Longimicrobiia</taxon>
        <taxon>Longimicrobiales</taxon>
        <taxon>Longimicrobiaceae</taxon>
        <taxon>Longimicrobium</taxon>
    </lineage>
</organism>
<dbReference type="PROSITE" id="PS50006">
    <property type="entry name" value="FHA_DOMAIN"/>
    <property type="match status" value="1"/>
</dbReference>
<feature type="compositionally biased region" description="Pro residues" evidence="1">
    <location>
        <begin position="125"/>
        <end position="136"/>
    </location>
</feature>
<dbReference type="AlphaFoldDB" id="A0A841GYN3"/>
<keyword evidence="4" id="KW-1185">Reference proteome</keyword>
<sequence>MTDFTPASRSHDSEEPLLDSFLREAIPEIKLALGDLIDRDNARAIPDRYVKMLPLTSLVVTLRPDAAQAVAEMAADLEADLTDSVMRHGSLYDRDYRVRLKEAGSRGAPLFRVGVQPAGQADPDPIVPAPPPPPAPSAATEFAPSGATEFAPRPPAPAMPAWAPAGPPPVMDPDATRVEGLPPVAPPAPAAAAAAVPGWDAERFELVVEEEDGTERERLPIAAATATVGRQTDNPALRSDILLGDSPNVSRRQLALVWAERDGKPGFDVFNLGLNDIHVSERDVSGANAGKGDLKLDELRANSLWVAPGEAIRIGGHGPVVRIVEKKREPAVEINVVPDELDDPDRTQFG</sequence>
<accession>A0A841GYN3</accession>
<dbReference type="SUPFAM" id="SSF49879">
    <property type="entry name" value="SMAD/FHA domain"/>
    <property type="match status" value="1"/>
</dbReference>
<protein>
    <recommendedName>
        <fullName evidence="2">FHA domain-containing protein</fullName>
    </recommendedName>
</protein>
<dbReference type="InterPro" id="IPR000253">
    <property type="entry name" value="FHA_dom"/>
</dbReference>
<proteinExistence type="predicted"/>
<feature type="domain" description="FHA" evidence="2">
    <location>
        <begin position="226"/>
        <end position="284"/>
    </location>
</feature>
<evidence type="ECO:0000313" key="4">
    <source>
        <dbReference type="Proteomes" id="UP000582837"/>
    </source>
</evidence>
<reference evidence="3 4" key="1">
    <citation type="submission" date="2020-08" db="EMBL/GenBank/DDBJ databases">
        <title>Genomic Encyclopedia of Type Strains, Phase IV (KMG-IV): sequencing the most valuable type-strain genomes for metagenomic binning, comparative biology and taxonomic classification.</title>
        <authorList>
            <person name="Goeker M."/>
        </authorList>
    </citation>
    <scope>NUCLEOTIDE SEQUENCE [LARGE SCALE GENOMIC DNA]</scope>
    <source>
        <strain evidence="3 4">DSM 29007</strain>
    </source>
</reference>
<evidence type="ECO:0000259" key="2">
    <source>
        <dbReference type="PROSITE" id="PS50006"/>
    </source>
</evidence>
<comment type="caution">
    <text evidence="3">The sequence shown here is derived from an EMBL/GenBank/DDBJ whole genome shotgun (WGS) entry which is preliminary data.</text>
</comment>
<gene>
    <name evidence="3" type="ORF">HNQ61_002479</name>
</gene>
<name>A0A841GYN3_9BACT</name>
<dbReference type="EMBL" id="JACHIA010000006">
    <property type="protein sequence ID" value="MBB6070857.1"/>
    <property type="molecule type" value="Genomic_DNA"/>
</dbReference>
<dbReference type="InterPro" id="IPR008984">
    <property type="entry name" value="SMAD_FHA_dom_sf"/>
</dbReference>
<evidence type="ECO:0000256" key="1">
    <source>
        <dbReference type="SAM" id="MobiDB-lite"/>
    </source>
</evidence>
<evidence type="ECO:0000313" key="3">
    <source>
        <dbReference type="EMBL" id="MBB6070857.1"/>
    </source>
</evidence>
<feature type="region of interest" description="Disordered" evidence="1">
    <location>
        <begin position="117"/>
        <end position="153"/>
    </location>
</feature>